<evidence type="ECO:0000259" key="1">
    <source>
        <dbReference type="Pfam" id="PF13395"/>
    </source>
</evidence>
<dbReference type="CDD" id="cd00085">
    <property type="entry name" value="HNHc"/>
    <property type="match status" value="1"/>
</dbReference>
<dbReference type="AlphaFoldDB" id="A0A3E0DU67"/>
<evidence type="ECO:0000313" key="3">
    <source>
        <dbReference type="Proteomes" id="UP000256405"/>
    </source>
</evidence>
<evidence type="ECO:0000313" key="2">
    <source>
        <dbReference type="EMBL" id="REG87083.1"/>
    </source>
</evidence>
<dbReference type="Gene3D" id="1.10.30.50">
    <property type="match status" value="1"/>
</dbReference>
<proteinExistence type="predicted"/>
<name>A0A3E0DU67_9BACT</name>
<protein>
    <submittedName>
        <fullName evidence="2">HNH endonuclease</fullName>
    </submittedName>
</protein>
<dbReference type="Pfam" id="PF13395">
    <property type="entry name" value="HNH_4"/>
    <property type="match status" value="1"/>
</dbReference>
<keyword evidence="2" id="KW-0255">Endonuclease</keyword>
<accession>A0A3E0DU67</accession>
<dbReference type="EMBL" id="QUNF01000011">
    <property type="protein sequence ID" value="REG87083.1"/>
    <property type="molecule type" value="Genomic_DNA"/>
</dbReference>
<reference evidence="2 3" key="1">
    <citation type="submission" date="2018-08" db="EMBL/GenBank/DDBJ databases">
        <title>Genomic Encyclopedia of Archaeal and Bacterial Type Strains, Phase II (KMG-II): from individual species to whole genera.</title>
        <authorList>
            <person name="Goeker M."/>
        </authorList>
    </citation>
    <scope>NUCLEOTIDE SEQUENCE [LARGE SCALE GENOMIC DNA]</scope>
    <source>
        <strain evidence="2 3">DSM 15986</strain>
    </source>
</reference>
<dbReference type="GO" id="GO:0004519">
    <property type="term" value="F:endonuclease activity"/>
    <property type="evidence" value="ECO:0007669"/>
    <property type="project" value="UniProtKB-KW"/>
</dbReference>
<comment type="caution">
    <text evidence="2">The sequence shown here is derived from an EMBL/GenBank/DDBJ whole genome shotgun (WGS) entry which is preliminary data.</text>
</comment>
<dbReference type="InterPro" id="IPR003615">
    <property type="entry name" value="HNH_nuc"/>
</dbReference>
<gene>
    <name evidence="2" type="ORF">C8N25_11162</name>
</gene>
<feature type="domain" description="HNH nuclease" evidence="1">
    <location>
        <begin position="254"/>
        <end position="302"/>
    </location>
</feature>
<dbReference type="OrthoDB" id="7348755at2"/>
<sequence>MNNQVFYNISKIIERDSKATTYKFALLRGVIDIIQDNSPFISFNGNRVQIPTGLLIEKWLLYYYPILESITTIPQINGATNLAFSSQLVKLISDYETRGGFSAFYNDLKNKGIPEDLQADFFELAKKLRDTITKMPMRYIGRSITNDYYSIFNFDNQPIKRKSRIDIETLIKDFGTFSIPFEYYEAFKILGSFINGQDSILFKWAEFSVNASGNNLSIDKVLNEVLRSPITLREIKESKKLYNEILQKEGKFYCVWTGKKITSLSETNIDHVIPFSVWKNNDLWNLLPSTPPVNRAKRDKIPTQEIIERQKDLIINYWGIILESQSKRFQKEIQVALLGNHSFDSWKKHGISQLQNSCNYLIESRGFEGWKI</sequence>
<dbReference type="Proteomes" id="UP000256405">
    <property type="component" value="Unassembled WGS sequence"/>
</dbReference>
<keyword evidence="2" id="KW-0540">Nuclease</keyword>
<organism evidence="2 3">
    <name type="scientific">Algoriphagus antarcticus</name>
    <dbReference type="NCBI Taxonomy" id="238540"/>
    <lineage>
        <taxon>Bacteria</taxon>
        <taxon>Pseudomonadati</taxon>
        <taxon>Bacteroidota</taxon>
        <taxon>Cytophagia</taxon>
        <taxon>Cytophagales</taxon>
        <taxon>Cyclobacteriaceae</taxon>
        <taxon>Algoriphagus</taxon>
    </lineage>
</organism>
<dbReference type="RefSeq" id="WP_086540185.1">
    <property type="nucleotide sequence ID" value="NZ_MSSW01000008.1"/>
</dbReference>
<keyword evidence="3" id="KW-1185">Reference proteome</keyword>
<keyword evidence="2" id="KW-0378">Hydrolase</keyword>